<sequence>MPGPLHPTFSPVSTHRRRTIRHIHRPPETPICPLSAEASQKGARSTEKHPEMPSTGLNVVERGAPHCKPRGRARCAARSCTPASRPDLKPTRGRAQKVVEILGRGSDSGAARCTERLAQLLSPRVPALKHVTAQTCLSRNLTPSSDRRCTNAHLRRAGSSMPLDTRPSPSRAAPAPSLEAPVRSCPSPILIWRLDLGESWGT</sequence>
<dbReference type="EMBL" id="WJXW01000014">
    <property type="protein sequence ID" value="KAF9730463.1"/>
    <property type="molecule type" value="Genomic_DNA"/>
</dbReference>
<feature type="compositionally biased region" description="Basic residues" evidence="1">
    <location>
        <begin position="14"/>
        <end position="24"/>
    </location>
</feature>
<feature type="region of interest" description="Disordered" evidence="1">
    <location>
        <begin position="154"/>
        <end position="181"/>
    </location>
</feature>
<dbReference type="Proteomes" id="UP000756921">
    <property type="component" value="Unassembled WGS sequence"/>
</dbReference>
<dbReference type="AlphaFoldDB" id="A0A9P6KKG7"/>
<evidence type="ECO:0000313" key="2">
    <source>
        <dbReference type="EMBL" id="KAF9730463.1"/>
    </source>
</evidence>
<feature type="region of interest" description="Disordered" evidence="1">
    <location>
        <begin position="1"/>
        <end position="56"/>
    </location>
</feature>
<protein>
    <submittedName>
        <fullName evidence="2">Uncharacterized protein</fullName>
    </submittedName>
</protein>
<evidence type="ECO:0000256" key="1">
    <source>
        <dbReference type="SAM" id="MobiDB-lite"/>
    </source>
</evidence>
<feature type="compositionally biased region" description="Low complexity" evidence="1">
    <location>
        <begin position="166"/>
        <end position="177"/>
    </location>
</feature>
<comment type="caution">
    <text evidence="2">The sequence shown here is derived from an EMBL/GenBank/DDBJ whole genome shotgun (WGS) entry which is preliminary data.</text>
</comment>
<evidence type="ECO:0000313" key="3">
    <source>
        <dbReference type="Proteomes" id="UP000756921"/>
    </source>
</evidence>
<gene>
    <name evidence="2" type="ORF">PMIN01_11332</name>
</gene>
<proteinExistence type="predicted"/>
<name>A0A9P6KKG7_9PLEO</name>
<accession>A0A9P6KKG7</accession>
<keyword evidence="3" id="KW-1185">Reference proteome</keyword>
<reference evidence="2" key="1">
    <citation type="journal article" date="2020" name="Mol. Plant Microbe Interact.">
        <title>Genome Sequence of the Biocontrol Agent Coniothyrium minitans strain Conio (IMI 134523).</title>
        <authorList>
            <person name="Patel D."/>
            <person name="Shittu T.A."/>
            <person name="Baroncelli R."/>
            <person name="Muthumeenakshi S."/>
            <person name="Osborne T.H."/>
            <person name="Janganan T.K."/>
            <person name="Sreenivasaprasad S."/>
        </authorList>
    </citation>
    <scope>NUCLEOTIDE SEQUENCE</scope>
    <source>
        <strain evidence="2">Conio</strain>
    </source>
</reference>
<organism evidence="2 3">
    <name type="scientific">Paraphaeosphaeria minitans</name>
    <dbReference type="NCBI Taxonomy" id="565426"/>
    <lineage>
        <taxon>Eukaryota</taxon>
        <taxon>Fungi</taxon>
        <taxon>Dikarya</taxon>
        <taxon>Ascomycota</taxon>
        <taxon>Pezizomycotina</taxon>
        <taxon>Dothideomycetes</taxon>
        <taxon>Pleosporomycetidae</taxon>
        <taxon>Pleosporales</taxon>
        <taxon>Massarineae</taxon>
        <taxon>Didymosphaeriaceae</taxon>
        <taxon>Paraphaeosphaeria</taxon>
    </lineage>
</organism>